<evidence type="ECO:0000313" key="10">
    <source>
        <dbReference type="EMBL" id="KAF7567609.1"/>
    </source>
</evidence>
<dbReference type="GeneID" id="6350257"/>
<sequence>MEPARFETGASSSSPSPARHDGAKAATALQDDGTRVDVVSPPYWQQQHQRHSYLSTYSADGHPTPISLEDHTDEGSDHCKVLWAKGVTIDDYVVVSGSAPGLGAYVVWNCTVETLDGGPMKIRKRYSEFEDLHTKLLKTFPDAAASLPQFPPKSVISRFRPRFLEKRKHGLSYFLNCVLLNPQFAGSPVLKDFLFS</sequence>
<dbReference type="EMBL" id="NQIK02000008">
    <property type="protein sequence ID" value="KAF7567609.1"/>
    <property type="molecule type" value="Genomic_DNA"/>
</dbReference>
<dbReference type="SMART" id="SM00312">
    <property type="entry name" value="PX"/>
    <property type="match status" value="1"/>
</dbReference>
<comment type="function">
    <text evidence="7">Recruits the lipid transfer protein VPS13 to endosomal and vacuolar membranes.</text>
</comment>
<dbReference type="KEGG" id="ptrr:6350257"/>
<evidence type="ECO:0000313" key="11">
    <source>
        <dbReference type="Proteomes" id="UP000245464"/>
    </source>
</evidence>
<dbReference type="InterPro" id="IPR036871">
    <property type="entry name" value="PX_dom_sf"/>
</dbReference>
<dbReference type="PROSITE" id="PS50195">
    <property type="entry name" value="PX"/>
    <property type="match status" value="1"/>
</dbReference>
<evidence type="ECO:0000256" key="4">
    <source>
        <dbReference type="ARBA" id="ARBA00022554"/>
    </source>
</evidence>
<dbReference type="InterPro" id="IPR001683">
    <property type="entry name" value="PX_dom"/>
</dbReference>
<keyword evidence="5" id="KW-0967">Endosome</keyword>
<dbReference type="CDD" id="cd07280">
    <property type="entry name" value="PX_YPT35"/>
    <property type="match status" value="1"/>
</dbReference>
<dbReference type="Gene3D" id="3.30.1520.10">
    <property type="entry name" value="Phox-like domain"/>
    <property type="match status" value="1"/>
</dbReference>
<evidence type="ECO:0000256" key="8">
    <source>
        <dbReference type="ARBA" id="ARBA00033774"/>
    </source>
</evidence>
<dbReference type="SUPFAM" id="SSF64268">
    <property type="entry name" value="PX domain"/>
    <property type="match status" value="1"/>
</dbReference>
<dbReference type="GO" id="GO:0010008">
    <property type="term" value="C:endosome membrane"/>
    <property type="evidence" value="ECO:0007669"/>
    <property type="project" value="UniProtKB-SubCell"/>
</dbReference>
<comment type="subcellular location">
    <subcellularLocation>
        <location evidence="2">Endosome</location>
    </subcellularLocation>
    <subcellularLocation>
        <location evidence="1">Vacuole membrane</location>
        <topology evidence="1">Peripheral membrane protein</topology>
    </subcellularLocation>
</comment>
<comment type="similarity">
    <text evidence="3">Belongs to the YPT35 family.</text>
</comment>
<accession>A0A2W1CZT7</accession>
<evidence type="ECO:0000256" key="1">
    <source>
        <dbReference type="ARBA" id="ARBA00004148"/>
    </source>
</evidence>
<dbReference type="AlphaFoldDB" id="A0A2W1CZT7"/>
<dbReference type="GO" id="GO:0032266">
    <property type="term" value="F:phosphatidylinositol-3-phosphate binding"/>
    <property type="evidence" value="ECO:0007669"/>
    <property type="project" value="InterPro"/>
</dbReference>
<evidence type="ECO:0000256" key="2">
    <source>
        <dbReference type="ARBA" id="ARBA00004177"/>
    </source>
</evidence>
<evidence type="ECO:0000256" key="9">
    <source>
        <dbReference type="ARBA" id="ARBA00033785"/>
    </source>
</evidence>
<evidence type="ECO:0000256" key="6">
    <source>
        <dbReference type="ARBA" id="ARBA00023136"/>
    </source>
</evidence>
<evidence type="ECO:0000256" key="5">
    <source>
        <dbReference type="ARBA" id="ARBA00022753"/>
    </source>
</evidence>
<evidence type="ECO:0000256" key="7">
    <source>
        <dbReference type="ARBA" id="ARBA00033728"/>
    </source>
</evidence>
<name>A0A2W1CZT7_9PLEO</name>
<dbReference type="Proteomes" id="UP000245464">
    <property type="component" value="Chromosome 8"/>
</dbReference>
<proteinExistence type="inferred from homology"/>
<gene>
    <name evidence="10" type="ORF">PtrM4_142000</name>
</gene>
<reference evidence="10" key="1">
    <citation type="journal article" date="2018" name="BMC Genomics">
        <title>Comparative genomics of the wheat fungal pathogen Pyrenophora tritici-repentis reveals chromosomal variations and genome plasticity.</title>
        <authorList>
            <person name="Moolhuijzen P."/>
            <person name="See P.T."/>
            <person name="Hane J.K."/>
            <person name="Shi G."/>
            <person name="Liu Z."/>
            <person name="Oliver R.P."/>
            <person name="Moffat C.S."/>
        </authorList>
    </citation>
    <scope>NUCLEOTIDE SEQUENCE [LARGE SCALE GENOMIC DNA]</scope>
    <source>
        <strain evidence="10">M4</strain>
    </source>
</reference>
<evidence type="ECO:0000256" key="3">
    <source>
        <dbReference type="ARBA" id="ARBA00007426"/>
    </source>
</evidence>
<organism evidence="10 11">
    <name type="scientific">Pyrenophora tritici-repentis</name>
    <dbReference type="NCBI Taxonomy" id="45151"/>
    <lineage>
        <taxon>Eukaryota</taxon>
        <taxon>Fungi</taxon>
        <taxon>Dikarya</taxon>
        <taxon>Ascomycota</taxon>
        <taxon>Pezizomycotina</taxon>
        <taxon>Dothideomycetes</taxon>
        <taxon>Pleosporomycetidae</taxon>
        <taxon>Pleosporales</taxon>
        <taxon>Pleosporineae</taxon>
        <taxon>Pleosporaceae</taxon>
        <taxon>Pyrenophora</taxon>
    </lineage>
</organism>
<keyword evidence="4" id="KW-0926">Vacuole</keyword>
<dbReference type="OrthoDB" id="10254720at2759"/>
<protein>
    <recommendedName>
        <fullName evidence="8">Endosomal/vacuolar adapter protein YPT35</fullName>
    </recommendedName>
    <alternativeName>
        <fullName evidence="9">PX domain-containing protein YPT35</fullName>
    </alternativeName>
</protein>
<dbReference type="GO" id="GO:0005774">
    <property type="term" value="C:vacuolar membrane"/>
    <property type="evidence" value="ECO:0007669"/>
    <property type="project" value="UniProtKB-SubCell"/>
</dbReference>
<keyword evidence="6" id="KW-0472">Membrane</keyword>
<dbReference type="RefSeq" id="XP_065960466.1">
    <property type="nucleotide sequence ID" value="XM_066109544.1"/>
</dbReference>
<dbReference type="InterPro" id="IPR037917">
    <property type="entry name" value="Ypt35_PX"/>
</dbReference>
<dbReference type="PANTHER" id="PTHR10555">
    <property type="entry name" value="SORTING NEXIN"/>
    <property type="match status" value="1"/>
</dbReference>
<dbReference type="Pfam" id="PF00787">
    <property type="entry name" value="PX"/>
    <property type="match status" value="1"/>
</dbReference>
<comment type="caution">
    <text evidence="10">The sequence shown here is derived from an EMBL/GenBank/DDBJ whole genome shotgun (WGS) entry which is preliminary data.</text>
</comment>
<dbReference type="PANTHER" id="PTHR10555:SF170">
    <property type="entry name" value="FI18122P1"/>
    <property type="match status" value="1"/>
</dbReference>